<reference evidence="1 2" key="1">
    <citation type="journal article" date="2022" name="New Phytol.">
        <title>Ecological generalism drives hyperdiversity of secondary metabolite gene clusters in xylarialean endophytes.</title>
        <authorList>
            <person name="Franco M.E.E."/>
            <person name="Wisecaver J.H."/>
            <person name="Arnold A.E."/>
            <person name="Ju Y.M."/>
            <person name="Slot J.C."/>
            <person name="Ahrendt S."/>
            <person name="Moore L.P."/>
            <person name="Eastman K.E."/>
            <person name="Scott K."/>
            <person name="Konkel Z."/>
            <person name="Mondo S.J."/>
            <person name="Kuo A."/>
            <person name="Hayes R.D."/>
            <person name="Haridas S."/>
            <person name="Andreopoulos B."/>
            <person name="Riley R."/>
            <person name="LaButti K."/>
            <person name="Pangilinan J."/>
            <person name="Lipzen A."/>
            <person name="Amirebrahimi M."/>
            <person name="Yan J."/>
            <person name="Adam C."/>
            <person name="Keymanesh K."/>
            <person name="Ng V."/>
            <person name="Louie K."/>
            <person name="Northen T."/>
            <person name="Drula E."/>
            <person name="Henrissat B."/>
            <person name="Hsieh H.M."/>
            <person name="Youens-Clark K."/>
            <person name="Lutzoni F."/>
            <person name="Miadlikowska J."/>
            <person name="Eastwood D.C."/>
            <person name="Hamelin R.C."/>
            <person name="Grigoriev I.V."/>
            <person name="U'Ren J.M."/>
        </authorList>
    </citation>
    <scope>NUCLEOTIDE SEQUENCE [LARGE SCALE GENOMIC DNA]</scope>
    <source>
        <strain evidence="1 2">CBS 119005</strain>
    </source>
</reference>
<evidence type="ECO:0000313" key="1">
    <source>
        <dbReference type="EMBL" id="KAI4863152.1"/>
    </source>
</evidence>
<evidence type="ECO:0000313" key="2">
    <source>
        <dbReference type="Proteomes" id="UP001497700"/>
    </source>
</evidence>
<name>A0ACB9YUR6_9PEZI</name>
<sequence>MSADNELGLCSQFHGLNDMDTSIESIVDNFDDVLTKPYLDQFSATLNTVPVISLRNSQIIYLDTKLDPIFTAFPTGAKVSVESNIHFFPTKVVFEADTYTIADKTPIEFTSEFTATNLGPVIVRSDGYLYKRYFQDPPSTDSDPMVQWYKRVL</sequence>
<accession>A0ACB9YUR6</accession>
<dbReference type="Proteomes" id="UP001497700">
    <property type="component" value="Unassembled WGS sequence"/>
</dbReference>
<proteinExistence type="predicted"/>
<protein>
    <submittedName>
        <fullName evidence="1">Uncharacterized protein</fullName>
    </submittedName>
</protein>
<gene>
    <name evidence="1" type="ORF">F4820DRAFT_450302</name>
</gene>
<organism evidence="1 2">
    <name type="scientific">Hypoxylon rubiginosum</name>
    <dbReference type="NCBI Taxonomy" id="110542"/>
    <lineage>
        <taxon>Eukaryota</taxon>
        <taxon>Fungi</taxon>
        <taxon>Dikarya</taxon>
        <taxon>Ascomycota</taxon>
        <taxon>Pezizomycotina</taxon>
        <taxon>Sordariomycetes</taxon>
        <taxon>Xylariomycetidae</taxon>
        <taxon>Xylariales</taxon>
        <taxon>Hypoxylaceae</taxon>
        <taxon>Hypoxylon</taxon>
    </lineage>
</organism>
<keyword evidence="2" id="KW-1185">Reference proteome</keyword>
<comment type="caution">
    <text evidence="1">The sequence shown here is derived from an EMBL/GenBank/DDBJ whole genome shotgun (WGS) entry which is preliminary data.</text>
</comment>
<dbReference type="EMBL" id="MU393510">
    <property type="protein sequence ID" value="KAI4863152.1"/>
    <property type="molecule type" value="Genomic_DNA"/>
</dbReference>